<reference evidence="2 3" key="1">
    <citation type="submission" date="2018-11" db="EMBL/GenBank/DDBJ databases">
        <title>Proposal to divide the Flavobacteriaceae and reorganize its genera based on Amino Acid Identity values calculated from whole genome sequences.</title>
        <authorList>
            <person name="Nicholson A.C."/>
            <person name="Gulvik C.A."/>
            <person name="Whitney A.M."/>
            <person name="Humrighouse B.W."/>
            <person name="Bell M."/>
            <person name="Holmes B."/>
            <person name="Steigerwalt A.G."/>
            <person name="Villarma A."/>
            <person name="Sheth M."/>
            <person name="Batra D."/>
            <person name="Pryor J."/>
            <person name="Bernardet J.-F."/>
            <person name="Hugo C."/>
            <person name="Kampfer P."/>
            <person name="Newman J."/>
            <person name="McQuiston J.R."/>
        </authorList>
    </citation>
    <scope>NUCLEOTIDE SEQUENCE [LARGE SCALE GENOMIC DNA]</scope>
    <source>
        <strain evidence="2 3">H5559</strain>
    </source>
</reference>
<proteinExistence type="predicted"/>
<protein>
    <submittedName>
        <fullName evidence="2">Uncharacterized protein</fullName>
    </submittedName>
</protein>
<name>A0AAD1DX37_CHRID</name>
<evidence type="ECO:0000313" key="2">
    <source>
        <dbReference type="EMBL" id="AZB19874.1"/>
    </source>
</evidence>
<dbReference type="Proteomes" id="UP000269015">
    <property type="component" value="Chromosome"/>
</dbReference>
<keyword evidence="1" id="KW-0812">Transmembrane</keyword>
<accession>A0AAD1DX37</accession>
<keyword evidence="1" id="KW-1133">Transmembrane helix</keyword>
<organism evidence="2 3">
    <name type="scientific">Chryseobacterium indologenes</name>
    <name type="common">Flavobacterium indologenes</name>
    <dbReference type="NCBI Taxonomy" id="253"/>
    <lineage>
        <taxon>Bacteria</taxon>
        <taxon>Pseudomonadati</taxon>
        <taxon>Bacteroidota</taxon>
        <taxon>Flavobacteriia</taxon>
        <taxon>Flavobacteriales</taxon>
        <taxon>Weeksellaceae</taxon>
        <taxon>Chryseobacterium group</taxon>
        <taxon>Chryseobacterium</taxon>
    </lineage>
</organism>
<dbReference type="RefSeq" id="WP_061084428.1">
    <property type="nucleotide sequence ID" value="NZ_CP022058.2"/>
</dbReference>
<dbReference type="AlphaFoldDB" id="A0AAD1DX37"/>
<keyword evidence="1" id="KW-0472">Membrane</keyword>
<evidence type="ECO:0000313" key="3">
    <source>
        <dbReference type="Proteomes" id="UP000269015"/>
    </source>
</evidence>
<feature type="transmembrane region" description="Helical" evidence="1">
    <location>
        <begin position="44"/>
        <end position="61"/>
    </location>
</feature>
<dbReference type="EMBL" id="CP033930">
    <property type="protein sequence ID" value="AZB19874.1"/>
    <property type="molecule type" value="Genomic_DNA"/>
</dbReference>
<feature type="transmembrane region" description="Helical" evidence="1">
    <location>
        <begin position="21"/>
        <end position="38"/>
    </location>
</feature>
<gene>
    <name evidence="2" type="ORF">EG352_19970</name>
</gene>
<dbReference type="KEGG" id="cio:CEQ15_22785"/>
<evidence type="ECO:0000256" key="1">
    <source>
        <dbReference type="SAM" id="Phobius"/>
    </source>
</evidence>
<sequence length="158" mass="18219">MNTLEFYKKDGNVYVFKNQPVFMTVVSIFFLTVGIITFNSIRVLSLLMFLVVVFIIINFFAKKFVIDPDRQTVTGKHSIFVPAQTYSIQDFTNFEVIATKYMFITANVMVSMHFNINGKDKQLTIGQSLTKKGIQKMVNETEDIMNSNQQGNERHRPL</sequence>